<sequence>MRQIPRWLARSPIGLFKVGLGRVFAGRLAMVEHIGRTSGERRYVVLEVVLDEGDGIVVASGYGAASQWYRNVQADPHVRLWWGKHTAAPATAILLAAQQSVDLLEEYRQVHPGQAATVSKGLGVPELTSDAPIPLEVGERILLVRFRLATAGAAGAAGG</sequence>
<dbReference type="InterPro" id="IPR012349">
    <property type="entry name" value="Split_barrel_FMN-bd"/>
</dbReference>
<dbReference type="InterPro" id="IPR004378">
    <property type="entry name" value="F420H2_quin_Rdtase"/>
</dbReference>
<dbReference type="AlphaFoldDB" id="A0A0B2BDV9"/>
<keyword evidence="2" id="KW-1185">Reference proteome</keyword>
<dbReference type="RefSeq" id="WP_039357530.1">
    <property type="nucleotide sequence ID" value="NZ_PGEZ01000001.1"/>
</dbReference>
<dbReference type="OrthoDB" id="163266at2"/>
<gene>
    <name evidence="1" type="ORF">CLV56_0133</name>
</gene>
<reference evidence="1 2" key="1">
    <citation type="submission" date="2017-11" db="EMBL/GenBank/DDBJ databases">
        <title>Genomic Encyclopedia of Archaeal and Bacterial Type Strains, Phase II (KMG-II): From Individual Species to Whole Genera.</title>
        <authorList>
            <person name="Goeker M."/>
        </authorList>
    </citation>
    <scope>NUCLEOTIDE SEQUENCE [LARGE SCALE GENOMIC DNA]</scope>
    <source>
        <strain evidence="1 2">DSM 27763</strain>
    </source>
</reference>
<evidence type="ECO:0000313" key="2">
    <source>
        <dbReference type="Proteomes" id="UP000230842"/>
    </source>
</evidence>
<evidence type="ECO:0000313" key="1">
    <source>
        <dbReference type="EMBL" id="PJJ55930.1"/>
    </source>
</evidence>
<dbReference type="GO" id="GO:0016491">
    <property type="term" value="F:oxidoreductase activity"/>
    <property type="evidence" value="ECO:0007669"/>
    <property type="project" value="InterPro"/>
</dbReference>
<protein>
    <submittedName>
        <fullName evidence="1">Deazaflavin-dependent oxidoreductase (Nitroreductase family)</fullName>
    </submittedName>
</protein>
<dbReference type="Proteomes" id="UP000230842">
    <property type="component" value="Unassembled WGS sequence"/>
</dbReference>
<name>A0A0B2BDV9_9ACTN</name>
<accession>A0A0B2BDV9</accession>
<dbReference type="Pfam" id="PF04075">
    <property type="entry name" value="F420H2_quin_red"/>
    <property type="match status" value="1"/>
</dbReference>
<dbReference type="Gene3D" id="2.30.110.10">
    <property type="entry name" value="Electron Transport, Fmn-binding Protein, Chain A"/>
    <property type="match status" value="1"/>
</dbReference>
<dbReference type="NCBIfam" id="TIGR00026">
    <property type="entry name" value="hi_GC_TIGR00026"/>
    <property type="match status" value="1"/>
</dbReference>
<proteinExistence type="predicted"/>
<comment type="caution">
    <text evidence="1">The sequence shown here is derived from an EMBL/GenBank/DDBJ whole genome shotgun (WGS) entry which is preliminary data.</text>
</comment>
<organism evidence="1 2">
    <name type="scientific">Mumia flava</name>
    <dbReference type="NCBI Taxonomy" id="1348852"/>
    <lineage>
        <taxon>Bacteria</taxon>
        <taxon>Bacillati</taxon>
        <taxon>Actinomycetota</taxon>
        <taxon>Actinomycetes</taxon>
        <taxon>Propionibacteriales</taxon>
        <taxon>Nocardioidaceae</taxon>
        <taxon>Mumia</taxon>
    </lineage>
</organism>
<dbReference type="EMBL" id="PGEZ01000001">
    <property type="protein sequence ID" value="PJJ55930.1"/>
    <property type="molecule type" value="Genomic_DNA"/>
</dbReference>